<dbReference type="Gene3D" id="1.20.58.120">
    <property type="entry name" value="BAG domain"/>
    <property type="match status" value="1"/>
</dbReference>
<gene>
    <name evidence="2" type="ORF">GBAR_LOCUS23223</name>
</gene>
<evidence type="ECO:0000259" key="1">
    <source>
        <dbReference type="PROSITE" id="PS50053"/>
    </source>
</evidence>
<dbReference type="InterPro" id="IPR036533">
    <property type="entry name" value="BAG_dom_sf"/>
</dbReference>
<dbReference type="PANTHER" id="PTHR12329:SF16">
    <property type="entry name" value="BAG FAMILY MOLECULAR CHAPERONE REGULATOR 1"/>
    <property type="match status" value="1"/>
</dbReference>
<dbReference type="GO" id="GO:0051087">
    <property type="term" value="F:protein-folding chaperone binding"/>
    <property type="evidence" value="ECO:0007669"/>
    <property type="project" value="InterPro"/>
</dbReference>
<accession>A0AA35T4Y5</accession>
<comment type="caution">
    <text evidence="2">The sequence shown here is derived from an EMBL/GenBank/DDBJ whole genome shotgun (WGS) entry which is preliminary data.</text>
</comment>
<dbReference type="InterPro" id="IPR029071">
    <property type="entry name" value="Ubiquitin-like_domsf"/>
</dbReference>
<dbReference type="GO" id="GO:0000774">
    <property type="term" value="F:adenyl-nucleotide exchange factor activity"/>
    <property type="evidence" value="ECO:0007669"/>
    <property type="project" value="TreeGrafter"/>
</dbReference>
<evidence type="ECO:0000313" key="3">
    <source>
        <dbReference type="Proteomes" id="UP001174909"/>
    </source>
</evidence>
<dbReference type="SUPFAM" id="SSF63491">
    <property type="entry name" value="BAG domain"/>
    <property type="match status" value="1"/>
</dbReference>
<dbReference type="GO" id="GO:0016020">
    <property type="term" value="C:membrane"/>
    <property type="evidence" value="ECO:0007669"/>
    <property type="project" value="TreeGrafter"/>
</dbReference>
<proteinExistence type="predicted"/>
<dbReference type="PROSITE" id="PS50053">
    <property type="entry name" value="UBIQUITIN_2"/>
    <property type="match status" value="1"/>
</dbReference>
<dbReference type="PANTHER" id="PTHR12329">
    <property type="entry name" value="BCL2-ASSOCIATED ATHANOGENE"/>
    <property type="match status" value="1"/>
</dbReference>
<name>A0AA35T4Y5_GEOBA</name>
<dbReference type="GO" id="GO:0005634">
    <property type="term" value="C:nucleus"/>
    <property type="evidence" value="ECO:0007669"/>
    <property type="project" value="TreeGrafter"/>
</dbReference>
<dbReference type="SMART" id="SM00213">
    <property type="entry name" value="UBQ"/>
    <property type="match status" value="1"/>
</dbReference>
<dbReference type="GO" id="GO:0005829">
    <property type="term" value="C:cytosol"/>
    <property type="evidence" value="ECO:0007669"/>
    <property type="project" value="TreeGrafter"/>
</dbReference>
<dbReference type="GO" id="GO:0050821">
    <property type="term" value="P:protein stabilization"/>
    <property type="evidence" value="ECO:0007669"/>
    <property type="project" value="TreeGrafter"/>
</dbReference>
<dbReference type="AlphaFoldDB" id="A0AA35T4Y5"/>
<sequence length="158" mass="17358">MPSPQSRGCQAQGGGVSSGYTVGQLQEALEELTEVPVSAQKLIFQGKTLRDESKTLSGLSMKQDSKLILLGRKASERVLKTYTDDQEEQLRPITAVLKTVDSVKKKLDAISEEIEGIEKGFVQRELVGEACRGLHKRCVAATELLMRSMEALDSIVRH</sequence>
<reference evidence="2" key="1">
    <citation type="submission" date="2023-03" db="EMBL/GenBank/DDBJ databases">
        <authorList>
            <person name="Steffen K."/>
            <person name="Cardenas P."/>
        </authorList>
    </citation>
    <scope>NUCLEOTIDE SEQUENCE</scope>
</reference>
<evidence type="ECO:0000313" key="2">
    <source>
        <dbReference type="EMBL" id="CAI8041840.1"/>
    </source>
</evidence>
<dbReference type="Gene3D" id="3.10.20.90">
    <property type="entry name" value="Phosphatidylinositol 3-kinase Catalytic Subunit, Chain A, domain 1"/>
    <property type="match status" value="1"/>
</dbReference>
<dbReference type="EMBL" id="CASHTH010003214">
    <property type="protein sequence ID" value="CAI8041840.1"/>
    <property type="molecule type" value="Genomic_DNA"/>
</dbReference>
<dbReference type="InterPro" id="IPR039773">
    <property type="entry name" value="BAG_chaperone_regulator"/>
</dbReference>
<dbReference type="Pfam" id="PF00240">
    <property type="entry name" value="ubiquitin"/>
    <property type="match status" value="1"/>
</dbReference>
<dbReference type="SUPFAM" id="SSF54236">
    <property type="entry name" value="Ubiquitin-like"/>
    <property type="match status" value="1"/>
</dbReference>
<dbReference type="Proteomes" id="UP001174909">
    <property type="component" value="Unassembled WGS sequence"/>
</dbReference>
<feature type="domain" description="Ubiquitin-like" evidence="1">
    <location>
        <begin position="21"/>
        <end position="76"/>
    </location>
</feature>
<dbReference type="InterPro" id="IPR000626">
    <property type="entry name" value="Ubiquitin-like_dom"/>
</dbReference>
<protein>
    <submittedName>
        <fullName evidence="2">BAG family molecular chaperone regulator 1</fullName>
    </submittedName>
</protein>
<keyword evidence="3" id="KW-1185">Reference proteome</keyword>
<organism evidence="2 3">
    <name type="scientific">Geodia barretti</name>
    <name type="common">Barrett's horny sponge</name>
    <dbReference type="NCBI Taxonomy" id="519541"/>
    <lineage>
        <taxon>Eukaryota</taxon>
        <taxon>Metazoa</taxon>
        <taxon>Porifera</taxon>
        <taxon>Demospongiae</taxon>
        <taxon>Heteroscleromorpha</taxon>
        <taxon>Tetractinellida</taxon>
        <taxon>Astrophorina</taxon>
        <taxon>Geodiidae</taxon>
        <taxon>Geodia</taxon>
    </lineage>
</organism>